<dbReference type="Proteomes" id="UP000077671">
    <property type="component" value="Unassembled WGS sequence"/>
</dbReference>
<proteinExistence type="predicted"/>
<evidence type="ECO:0000313" key="2">
    <source>
        <dbReference type="EMBL" id="CAD6944608.1"/>
    </source>
</evidence>
<evidence type="ECO:0000313" key="3">
    <source>
        <dbReference type="EMBL" id="KAE8237129.1"/>
    </source>
</evidence>
<protein>
    <submittedName>
        <fullName evidence="3">Uncharacterized protein</fullName>
    </submittedName>
</protein>
<reference evidence="2" key="3">
    <citation type="submission" date="2020-10" db="EMBL/GenBank/DDBJ databases">
        <authorList>
            <person name="Sedaghatjoo S."/>
        </authorList>
    </citation>
    <scope>NUCLEOTIDE SEQUENCE</scope>
    <source>
        <strain evidence="2">AZH3</strain>
    </source>
</reference>
<keyword evidence="5" id="KW-1185">Reference proteome</keyword>
<reference evidence="3" key="2">
    <citation type="journal article" date="2019" name="IMA Fungus">
        <title>Genome sequencing and comparison of five Tilletia species to identify candidate genes for the detection of regulated species infecting wheat.</title>
        <authorList>
            <person name="Nguyen H.D.T."/>
            <person name="Sultana T."/>
            <person name="Kesanakurti P."/>
            <person name="Hambleton S."/>
        </authorList>
    </citation>
    <scope>NUCLEOTIDE SEQUENCE</scope>
    <source>
        <strain evidence="3">DAOMC 238032</strain>
    </source>
</reference>
<keyword evidence="1" id="KW-0732">Signal</keyword>
<feature type="chain" id="PRO_5035913528" evidence="1">
    <location>
        <begin position="21"/>
        <end position="123"/>
    </location>
</feature>
<comment type="caution">
    <text evidence="3">The sequence shown here is derived from an EMBL/GenBank/DDBJ whole genome shotgun (WGS) entry which is preliminary data.</text>
</comment>
<reference evidence="3" key="1">
    <citation type="submission" date="2016-04" db="EMBL/GenBank/DDBJ databases">
        <authorList>
            <person name="Nguyen H.D."/>
            <person name="Kesanakurti P."/>
            <person name="Cullis J."/>
            <person name="Levesque C.A."/>
            <person name="Hambleton S."/>
        </authorList>
    </citation>
    <scope>NUCLEOTIDE SEQUENCE</scope>
    <source>
        <strain evidence="3">DAOMC 238032</strain>
    </source>
</reference>
<evidence type="ECO:0000256" key="1">
    <source>
        <dbReference type="SAM" id="SignalP"/>
    </source>
</evidence>
<accession>A0A8T8SCI3</accession>
<dbReference type="EMBL" id="CAJHJG010004791">
    <property type="protein sequence ID" value="CAD6944608.1"/>
    <property type="molecule type" value="Genomic_DNA"/>
</dbReference>
<sequence>MRFTSLLAITTLLAAAMVAARLRRPSNDFIKGVENDCSAKTNEACPAIGYSNARYRARETIWNACMYAQWVAYSDHEGCPHRDADCACYNGCVVLSSGLHANPGGICAKSCRKENYTALPCTD</sequence>
<dbReference type="AlphaFoldDB" id="A0A8T8SCI3"/>
<feature type="signal peptide" evidence="1">
    <location>
        <begin position="1"/>
        <end position="20"/>
    </location>
</feature>
<dbReference type="Proteomes" id="UP000836402">
    <property type="component" value="Unassembled WGS sequence"/>
</dbReference>
<name>A0A8T8SCI3_9BASI</name>
<evidence type="ECO:0000313" key="5">
    <source>
        <dbReference type="Proteomes" id="UP000836402"/>
    </source>
</evidence>
<evidence type="ECO:0000313" key="4">
    <source>
        <dbReference type="Proteomes" id="UP000077671"/>
    </source>
</evidence>
<organism evidence="3 4">
    <name type="scientific">Tilletia caries</name>
    <name type="common">wheat bunt fungus</name>
    <dbReference type="NCBI Taxonomy" id="13290"/>
    <lineage>
        <taxon>Eukaryota</taxon>
        <taxon>Fungi</taxon>
        <taxon>Dikarya</taxon>
        <taxon>Basidiomycota</taxon>
        <taxon>Ustilaginomycotina</taxon>
        <taxon>Exobasidiomycetes</taxon>
        <taxon>Tilletiales</taxon>
        <taxon>Tilletiaceae</taxon>
        <taxon>Tilletia</taxon>
    </lineage>
</organism>
<gene>
    <name evidence="3" type="ORF">A4X03_0g9216</name>
    <name evidence="2" type="ORF">JKIAZH3_G9922</name>
</gene>
<dbReference type="EMBL" id="LWDD02003450">
    <property type="protein sequence ID" value="KAE8237129.1"/>
    <property type="molecule type" value="Genomic_DNA"/>
</dbReference>